<evidence type="ECO:0000256" key="6">
    <source>
        <dbReference type="ARBA" id="ARBA00022679"/>
    </source>
</evidence>
<evidence type="ECO:0000256" key="14">
    <source>
        <dbReference type="RuleBase" id="RU365056"/>
    </source>
</evidence>
<dbReference type="Proteomes" id="UP001162156">
    <property type="component" value="Unassembled WGS sequence"/>
</dbReference>
<comment type="caution">
    <text evidence="16">The sequence shown here is derived from an EMBL/GenBank/DDBJ whole genome shotgun (WGS) entry which is preliminary data.</text>
</comment>
<reference evidence="16" key="1">
    <citation type="journal article" date="2023" name="Insect Mol. Biol.">
        <title>Genome sequencing provides insights into the evolution of gene families encoding plant cell wall-degrading enzymes in longhorned beetles.</title>
        <authorList>
            <person name="Shin N.R."/>
            <person name="Okamura Y."/>
            <person name="Kirsch R."/>
            <person name="Pauchet Y."/>
        </authorList>
    </citation>
    <scope>NUCLEOTIDE SEQUENCE</scope>
    <source>
        <strain evidence="16">RBIC_L_NR</strain>
    </source>
</reference>
<protein>
    <recommendedName>
        <fullName evidence="3 14">Protein farnesyltransferase subunit beta</fullName>
        <shortName evidence="14">FTase-beta</shortName>
        <ecNumber evidence="2 14">2.5.1.58</ecNumber>
    </recommendedName>
</protein>
<dbReference type="Gene3D" id="1.50.10.20">
    <property type="match status" value="1"/>
</dbReference>
<dbReference type="GO" id="GO:0008270">
    <property type="term" value="F:zinc ion binding"/>
    <property type="evidence" value="ECO:0007669"/>
    <property type="project" value="UniProtKB-UniRule"/>
</dbReference>
<dbReference type="Pfam" id="PF00432">
    <property type="entry name" value="Prenyltrans"/>
    <property type="match status" value="1"/>
</dbReference>
<dbReference type="PANTHER" id="PTHR11774:SF6">
    <property type="entry name" value="PROTEIN FARNESYLTRANSFERASE SUBUNIT BETA"/>
    <property type="match status" value="1"/>
</dbReference>
<sequence length="408" mass="45711">MEKKLYLRNILDIRKSKNRTESYPTKSSEEQSDVEDSVLKKYEDLHIKLKINPNLPELLKEQHKKYLLSTIVYLSHAYECLDASRPWLCYWILHPLSLMGVRLDDTRKSHIVKFLGKCQSPSGGFGGGPGQFPHLAATYSAVNALVILGTEEAYNIIDRKKLQEFLLSVRQPDGSFAMHIGGEIDIRGAYCALAVASLTGILTMDLFKDTAEWIVSCQTYEGGFSGCPGMEAHGGYAFCGLSALVILQKGHLCDKQALLRWLVHRQMRLEGGFQGRTNKLVDGCYSFWQGGAFPLLYSLLAKDGNTPQDHLFDERALQEYLLICCQSPTGGLLDKPGKIRDVFHTCYTLSGLSVAQHFLEEIRILGPSKNGIACTHPLYNIRPDIVRKALLYYNNLGTPKQENQTGNM</sequence>
<keyword evidence="5 14" id="KW-0637">Prenyltransferase</keyword>
<dbReference type="InterPro" id="IPR045089">
    <property type="entry name" value="PGGT1B-like"/>
</dbReference>
<dbReference type="EC" id="2.5.1.58" evidence="2 14"/>
<dbReference type="EMBL" id="JANEYF010001071">
    <property type="protein sequence ID" value="KAJ8966127.1"/>
    <property type="molecule type" value="Genomic_DNA"/>
</dbReference>
<comment type="cofactor">
    <cofactor evidence="14">
        <name>Zn(2+)</name>
        <dbReference type="ChEBI" id="CHEBI:29105"/>
    </cofactor>
    <text evidence="14">Binds 1 zinc ion per subunit.</text>
</comment>
<evidence type="ECO:0000256" key="10">
    <source>
        <dbReference type="ARBA" id="ARBA00023098"/>
    </source>
</evidence>
<evidence type="ECO:0000256" key="2">
    <source>
        <dbReference type="ARBA" id="ARBA00012702"/>
    </source>
</evidence>
<keyword evidence="6 14" id="KW-0808">Transferase</keyword>
<comment type="subunit">
    <text evidence="13">Heterodimer of FNTA and FNTB.</text>
</comment>
<keyword evidence="10" id="KW-0443">Lipid metabolism</keyword>
<comment type="catalytic activity">
    <reaction evidence="11">
        <text>L-cysteinyl-[protein] + (2E,6E)-farnesyl diphosphate = S-(2E,6E)-farnesyl-L-cysteinyl-[protein] + diphosphate</text>
        <dbReference type="Rhea" id="RHEA:13345"/>
        <dbReference type="Rhea" id="RHEA-COMP:10131"/>
        <dbReference type="Rhea" id="RHEA-COMP:11535"/>
        <dbReference type="ChEBI" id="CHEBI:29950"/>
        <dbReference type="ChEBI" id="CHEBI:33019"/>
        <dbReference type="ChEBI" id="CHEBI:86019"/>
        <dbReference type="ChEBI" id="CHEBI:175763"/>
        <dbReference type="EC" id="2.5.1.58"/>
    </reaction>
</comment>
<evidence type="ECO:0000256" key="4">
    <source>
        <dbReference type="ARBA" id="ARBA00022553"/>
    </source>
</evidence>
<gene>
    <name evidence="16" type="ORF">NQ314_003734</name>
</gene>
<comment type="function">
    <text evidence="12">Essential subunit of the farnesyltransferase complex. Catalyzes the transfer of a farnesyl moiety from farnesyl diphosphate to a cysteine at the fourth position from the C-terminus of several proteins having the C-terminal sequence Cys-aliphatic-aliphatic-X.</text>
</comment>
<organism evidence="16 17">
    <name type="scientific">Rhamnusium bicolor</name>
    <dbReference type="NCBI Taxonomy" id="1586634"/>
    <lineage>
        <taxon>Eukaryota</taxon>
        <taxon>Metazoa</taxon>
        <taxon>Ecdysozoa</taxon>
        <taxon>Arthropoda</taxon>
        <taxon>Hexapoda</taxon>
        <taxon>Insecta</taxon>
        <taxon>Pterygota</taxon>
        <taxon>Neoptera</taxon>
        <taxon>Endopterygota</taxon>
        <taxon>Coleoptera</taxon>
        <taxon>Polyphaga</taxon>
        <taxon>Cucujiformia</taxon>
        <taxon>Chrysomeloidea</taxon>
        <taxon>Cerambycidae</taxon>
        <taxon>Lepturinae</taxon>
        <taxon>Rhagiini</taxon>
        <taxon>Rhamnusium</taxon>
    </lineage>
</organism>
<dbReference type="InterPro" id="IPR026872">
    <property type="entry name" value="FTB"/>
</dbReference>
<dbReference type="PANTHER" id="PTHR11774">
    <property type="entry name" value="GERANYLGERANYL TRANSFERASE TYPE BETA SUBUNIT"/>
    <property type="match status" value="1"/>
</dbReference>
<comment type="function">
    <text evidence="14">Catalyzes the transfer of a farnesyl moiety from farnesyl diphosphate to a cysteine at the fourth position from the C-terminus of several proteins. The beta subunit is responsible for peptide-binding.</text>
</comment>
<evidence type="ECO:0000256" key="1">
    <source>
        <dbReference type="ARBA" id="ARBA00010497"/>
    </source>
</evidence>
<evidence type="ECO:0000256" key="7">
    <source>
        <dbReference type="ARBA" id="ARBA00022723"/>
    </source>
</evidence>
<evidence type="ECO:0000256" key="3">
    <source>
        <dbReference type="ARBA" id="ARBA00015798"/>
    </source>
</evidence>
<proteinExistence type="inferred from homology"/>
<dbReference type="GO" id="GO:0005965">
    <property type="term" value="C:protein farnesyltransferase complex"/>
    <property type="evidence" value="ECO:0007669"/>
    <property type="project" value="UniProtKB-UniRule"/>
</dbReference>
<dbReference type="InterPro" id="IPR001330">
    <property type="entry name" value="Prenyltrans"/>
</dbReference>
<dbReference type="InterPro" id="IPR008930">
    <property type="entry name" value="Terpenoid_cyclase/PrenylTrfase"/>
</dbReference>
<dbReference type="CDD" id="cd02893">
    <property type="entry name" value="FTase"/>
    <property type="match status" value="1"/>
</dbReference>
<accession>A0AAV8ZN75</accession>
<keyword evidence="9 14" id="KW-0862">Zinc</keyword>
<dbReference type="GO" id="GO:0006629">
    <property type="term" value="P:lipid metabolic process"/>
    <property type="evidence" value="ECO:0007669"/>
    <property type="project" value="UniProtKB-KW"/>
</dbReference>
<comment type="similarity">
    <text evidence="1 14">Belongs to the protein prenyltransferase subunit beta family.</text>
</comment>
<evidence type="ECO:0000256" key="11">
    <source>
        <dbReference type="ARBA" id="ARBA00050225"/>
    </source>
</evidence>
<evidence type="ECO:0000259" key="15">
    <source>
        <dbReference type="Pfam" id="PF00432"/>
    </source>
</evidence>
<evidence type="ECO:0000256" key="5">
    <source>
        <dbReference type="ARBA" id="ARBA00022602"/>
    </source>
</evidence>
<feature type="domain" description="Prenyltransferase alpha-alpha toroid" evidence="15">
    <location>
        <begin position="58"/>
        <end position="381"/>
    </location>
</feature>
<evidence type="ECO:0000256" key="12">
    <source>
        <dbReference type="ARBA" id="ARBA00055850"/>
    </source>
</evidence>
<keyword evidence="4" id="KW-0597">Phosphoprotein</keyword>
<name>A0AAV8ZN75_9CUCU</name>
<dbReference type="FunFam" id="1.50.10.20:FF:000007">
    <property type="entry name" value="Protein farnesyltransferase subunit beta"/>
    <property type="match status" value="1"/>
</dbReference>
<keyword evidence="7 14" id="KW-0479">Metal-binding</keyword>
<evidence type="ECO:0000256" key="13">
    <source>
        <dbReference type="ARBA" id="ARBA00064192"/>
    </source>
</evidence>
<evidence type="ECO:0000313" key="16">
    <source>
        <dbReference type="EMBL" id="KAJ8966127.1"/>
    </source>
</evidence>
<keyword evidence="8" id="KW-0677">Repeat</keyword>
<dbReference type="AlphaFoldDB" id="A0AAV8ZN75"/>
<dbReference type="SUPFAM" id="SSF48239">
    <property type="entry name" value="Terpenoid cyclases/Protein prenyltransferases"/>
    <property type="match status" value="1"/>
</dbReference>
<keyword evidence="17" id="KW-1185">Reference proteome</keyword>
<comment type="subunit">
    <text evidence="14">Heterodimer of an alpha and a beta subunit.</text>
</comment>
<evidence type="ECO:0000256" key="9">
    <source>
        <dbReference type="ARBA" id="ARBA00022833"/>
    </source>
</evidence>
<evidence type="ECO:0000313" key="17">
    <source>
        <dbReference type="Proteomes" id="UP001162156"/>
    </source>
</evidence>
<dbReference type="GO" id="GO:0004660">
    <property type="term" value="F:protein farnesyltransferase activity"/>
    <property type="evidence" value="ECO:0007669"/>
    <property type="project" value="UniProtKB-UniRule"/>
</dbReference>
<dbReference type="GO" id="GO:0097354">
    <property type="term" value="P:prenylation"/>
    <property type="evidence" value="ECO:0007669"/>
    <property type="project" value="UniProtKB-UniRule"/>
</dbReference>
<evidence type="ECO:0000256" key="8">
    <source>
        <dbReference type="ARBA" id="ARBA00022737"/>
    </source>
</evidence>